<dbReference type="RefSeq" id="WP_088385175.1">
    <property type="nucleotide sequence ID" value="NZ_NIOF01000004.1"/>
</dbReference>
<dbReference type="InterPro" id="IPR033124">
    <property type="entry name" value="Ser_caboxypep_his_AS"/>
</dbReference>
<keyword evidence="2" id="KW-1185">Reference proteome</keyword>
<dbReference type="AlphaFoldDB" id="A0A246JEE3"/>
<evidence type="ECO:0008006" key="3">
    <source>
        <dbReference type="Google" id="ProtNLM"/>
    </source>
</evidence>
<evidence type="ECO:0000313" key="1">
    <source>
        <dbReference type="EMBL" id="OWQ90969.1"/>
    </source>
</evidence>
<dbReference type="OrthoDB" id="8525736at2"/>
<sequence>MAYADTRIRSLETARLCATLGACPRTIGWVTGLPSHFILSKVFDAGHRAPRGRPPYTEDLVFKTTFKIQAELGSFAVKYRELTAAGFTPAASLVTAYQHYLSFTPVPSFSFDEAFFLVSNLDGIWACKTPSLQLEPCKACQARRLVAFGGAYTPACAFCKEESGERGVRKRVAGRTPAMAERIEVSESLPLQIEALRVDVELEQLGAHRRVRAAILSAYPDTPHRPPAALIRIGRALPVQRWSSGVRTLQRAQFSLVAVLFQRLTSGGIGADRALIATYRQARDAFRHAAAPSFDRCFEVVSQVAGRWGVATPTLVLAPCDRCGASFLVGLADQGSGGAQQRRCPYCQLLRHPETYLAGKAA</sequence>
<organism evidence="1 2">
    <name type="scientific">Roseateles aquatilis</name>
    <dbReference type="NCBI Taxonomy" id="431061"/>
    <lineage>
        <taxon>Bacteria</taxon>
        <taxon>Pseudomonadati</taxon>
        <taxon>Pseudomonadota</taxon>
        <taxon>Betaproteobacteria</taxon>
        <taxon>Burkholderiales</taxon>
        <taxon>Sphaerotilaceae</taxon>
        <taxon>Roseateles</taxon>
    </lineage>
</organism>
<gene>
    <name evidence="1" type="ORF">CDN99_12515</name>
</gene>
<accession>A0A246JEE3</accession>
<dbReference type="Proteomes" id="UP000197468">
    <property type="component" value="Unassembled WGS sequence"/>
</dbReference>
<protein>
    <recommendedName>
        <fullName evidence="3">Transcriptional activator FlhC</fullName>
    </recommendedName>
</protein>
<comment type="caution">
    <text evidence="1">The sequence shown here is derived from an EMBL/GenBank/DDBJ whole genome shotgun (WGS) entry which is preliminary data.</text>
</comment>
<name>A0A246JEE3_9BURK</name>
<dbReference type="EMBL" id="NIOF01000004">
    <property type="protein sequence ID" value="OWQ90969.1"/>
    <property type="molecule type" value="Genomic_DNA"/>
</dbReference>
<dbReference type="PROSITE" id="PS00560">
    <property type="entry name" value="CARBOXYPEPT_SER_HIS"/>
    <property type="match status" value="1"/>
</dbReference>
<dbReference type="GO" id="GO:0004185">
    <property type="term" value="F:serine-type carboxypeptidase activity"/>
    <property type="evidence" value="ECO:0007669"/>
    <property type="project" value="InterPro"/>
</dbReference>
<evidence type="ECO:0000313" key="2">
    <source>
        <dbReference type="Proteomes" id="UP000197468"/>
    </source>
</evidence>
<proteinExistence type="predicted"/>
<reference evidence="1 2" key="1">
    <citation type="journal article" date="2008" name="Int. J. Syst. Evol. Microbiol.">
        <title>Description of Roseateles aquatilis sp. nov. and Roseateles terrae sp. nov., in the class Betaproteobacteria, and emended description of the genus Roseateles.</title>
        <authorList>
            <person name="Gomila M."/>
            <person name="Bowien B."/>
            <person name="Falsen E."/>
            <person name="Moore E.R."/>
            <person name="Lalucat J."/>
        </authorList>
    </citation>
    <scope>NUCLEOTIDE SEQUENCE [LARGE SCALE GENOMIC DNA]</scope>
    <source>
        <strain evidence="1 2">CCUG 48205</strain>
    </source>
</reference>
<dbReference type="SUPFAM" id="SSF160930">
    <property type="entry name" value="FlhC-like"/>
    <property type="match status" value="2"/>
</dbReference>